<feature type="region of interest" description="Disordered" evidence="1">
    <location>
        <begin position="31"/>
        <end position="55"/>
    </location>
</feature>
<evidence type="ECO:0000259" key="3">
    <source>
        <dbReference type="Pfam" id="PF13699"/>
    </source>
</evidence>
<protein>
    <submittedName>
        <fullName evidence="4">DUF4157 domain-containing protein</fullName>
    </submittedName>
</protein>
<evidence type="ECO:0000313" key="5">
    <source>
        <dbReference type="Proteomes" id="UP000604661"/>
    </source>
</evidence>
<dbReference type="Pfam" id="PF13699">
    <property type="entry name" value="eCIS_core"/>
    <property type="match status" value="1"/>
</dbReference>
<evidence type="ECO:0000256" key="1">
    <source>
        <dbReference type="SAM" id="MobiDB-lite"/>
    </source>
</evidence>
<sequence length="1068" mass="116411">METAAQKTVNRAATVQKPAASIKTVQRQAVSAGSVHLQSSTKVSSPHDPAEKEADTTAKKIMRMAVPESSIGYVKTDSGGVFRQVKQEEKDKKIQPKLRSLQVSPYITRFADTGIFTKQAKEEDKIQRQGEGQPNVSSNVAADIQNSMTAGSPLPLTVRRFMEPRFGANFNKVKIHTGDKSAKLNKQLNAQAFAMGNHIFFGKDKFQPDSQEGKELIAHELTHTIQQGEVAQRREDVSVTQQSPIQVQRLGLSDALNYFADKANLIPGFRMFTIVLGVNPINMSSVDRSAANILRAIVEFIPGGGLITQALDNYGVFEKVGKWVESQIKSLGLVGSAIKQAVTQFLDSLSWTDIFDLGGVWNRAKSIFTDPIDRIISFAKGLLNGIIEFIKDAILRPLAKLAEGTKGYDLLKAVLGKDPVTGDPVPQTADTLIGGFMKLIGQEEVWNNLKKANGVARAWAWFQGAMASVMGFVGQIPTLFLNAFKSLELVDIVLVPRAFAKVVAVFGKFMGDFMSWAGNAVWNLLEIIFDVVSPGAFGYIKKTGAALKSILKNPLPFISNLVKAAKLGFQNFADRIGGHLKAALIDWLTGSLPGVYIPKAFSLSEIVKFVFSVLGLTWQNIRQKLVKVVGETAVKAMETGFDIVVTLVTQGPAAAWDKIKEQLANLKDMVIGGITDLVVDMVTKKAIPKIVAMFIPGAGFISAILSIYDTVMVFVNKISKIIQVVTGFINSITAIASGAIGVAASRVETTLAGLLSLAINFLAGFAGLGKVSDKVMGVISTKARSPIDKAIDWLINWIVTMAKKLFAKAFGKKDSAEAFAAVGAVVDQAKAQGANPEELNARLAPLKTQYQFKKLTVVIKGDESEIDAEINPVKIWKYAGQIKMIIIYDPSWPLDEFMSKAKAIQRAATAGRLMTLPLDPITSKQQTTKAERGGEQDALRDKVRTFILTKVTEKKEQARLLAGLSLLQADHQLELQMMGEDKPGNLALIEGAMNKALGWNDFRPALKELPPATKISEVRIDISAVEKQKQKKKRVRRTGTANQLKAELLKYAKGGEIVSVRSWFKLEE</sequence>
<gene>
    <name evidence="4" type="ORF">H6G95_25920</name>
</gene>
<dbReference type="InterPro" id="IPR025295">
    <property type="entry name" value="eCIS_core_dom"/>
</dbReference>
<evidence type="ECO:0000256" key="2">
    <source>
        <dbReference type="SAM" id="Phobius"/>
    </source>
</evidence>
<reference evidence="4 5" key="1">
    <citation type="journal article" date="2020" name="ISME J.">
        <title>Comparative genomics reveals insights into cyanobacterial evolution and habitat adaptation.</title>
        <authorList>
            <person name="Chen M.Y."/>
            <person name="Teng W.K."/>
            <person name="Zhao L."/>
            <person name="Hu C.X."/>
            <person name="Zhou Y.K."/>
            <person name="Han B.P."/>
            <person name="Song L.R."/>
            <person name="Shu W.S."/>
        </authorList>
    </citation>
    <scope>NUCLEOTIDE SEQUENCE [LARGE SCALE GENOMIC DNA]</scope>
    <source>
        <strain evidence="4 5">FACHB-391</strain>
    </source>
</reference>
<feature type="transmembrane region" description="Helical" evidence="2">
    <location>
        <begin position="750"/>
        <end position="768"/>
    </location>
</feature>
<dbReference type="RefSeq" id="WP_190899511.1">
    <property type="nucleotide sequence ID" value="NZ_JACJTE010000039.1"/>
</dbReference>
<feature type="transmembrane region" description="Helical" evidence="2">
    <location>
        <begin position="690"/>
        <end position="714"/>
    </location>
</feature>
<dbReference type="EMBL" id="JACJTE010000039">
    <property type="protein sequence ID" value="MBD2563982.1"/>
    <property type="molecule type" value="Genomic_DNA"/>
</dbReference>
<accession>A0ABR8F1H1</accession>
<comment type="caution">
    <text evidence="4">The sequence shown here is derived from an EMBL/GenBank/DDBJ whole genome shotgun (WGS) entry which is preliminary data.</text>
</comment>
<keyword evidence="5" id="KW-1185">Reference proteome</keyword>
<dbReference type="Proteomes" id="UP000604661">
    <property type="component" value="Unassembled WGS sequence"/>
</dbReference>
<feature type="transmembrane region" description="Helical" evidence="2">
    <location>
        <begin position="721"/>
        <end position="744"/>
    </location>
</feature>
<proteinExistence type="predicted"/>
<feature type="domain" description="eCIS core" evidence="3">
    <location>
        <begin position="153"/>
        <end position="229"/>
    </location>
</feature>
<keyword evidence="2" id="KW-0472">Membrane</keyword>
<name>A0ABR8F1H1_NOSLI</name>
<keyword evidence="2" id="KW-1133">Transmembrane helix</keyword>
<organism evidence="4 5">
    <name type="scientific">Nostoc linckia FACHB-391</name>
    <dbReference type="NCBI Taxonomy" id="2692906"/>
    <lineage>
        <taxon>Bacteria</taxon>
        <taxon>Bacillati</taxon>
        <taxon>Cyanobacteriota</taxon>
        <taxon>Cyanophyceae</taxon>
        <taxon>Nostocales</taxon>
        <taxon>Nostocaceae</taxon>
        <taxon>Nostoc</taxon>
    </lineage>
</organism>
<feature type="compositionally biased region" description="Polar residues" evidence="1">
    <location>
        <begin position="31"/>
        <end position="44"/>
    </location>
</feature>
<keyword evidence="2" id="KW-0812">Transmembrane</keyword>
<evidence type="ECO:0000313" key="4">
    <source>
        <dbReference type="EMBL" id="MBD2563982.1"/>
    </source>
</evidence>